<gene>
    <name evidence="1" type="ORF">FHS92_002886</name>
</gene>
<comment type="caution">
    <text evidence="1">The sequence shown here is derived from an EMBL/GenBank/DDBJ whole genome shotgun (WGS) entry which is preliminary data.</text>
</comment>
<evidence type="ECO:0008006" key="3">
    <source>
        <dbReference type="Google" id="ProtNLM"/>
    </source>
</evidence>
<proteinExistence type="predicted"/>
<dbReference type="Proteomes" id="UP000552700">
    <property type="component" value="Unassembled WGS sequence"/>
</dbReference>
<evidence type="ECO:0000313" key="2">
    <source>
        <dbReference type="Proteomes" id="UP000552700"/>
    </source>
</evidence>
<name>A0A841J1S5_9SPHN</name>
<reference evidence="1 2" key="1">
    <citation type="submission" date="2020-08" db="EMBL/GenBank/DDBJ databases">
        <title>Genomic Encyclopedia of Type Strains, Phase IV (KMG-IV): sequencing the most valuable type-strain genomes for metagenomic binning, comparative biology and taxonomic classification.</title>
        <authorList>
            <person name="Goeker M."/>
        </authorList>
    </citation>
    <scope>NUCLEOTIDE SEQUENCE [LARGE SCALE GENOMIC DNA]</scope>
    <source>
        <strain evidence="1 2">DSM 102255</strain>
    </source>
</reference>
<evidence type="ECO:0000313" key="1">
    <source>
        <dbReference type="EMBL" id="MBB6125129.1"/>
    </source>
</evidence>
<sequence length="73" mass="7715">MPKGPRGEKRPADAIGLAVMIGKIATGEIEDATDAKSAAAQLGSLGGKKRAENMTPERRVEIARKAAAKRWSK</sequence>
<keyword evidence="2" id="KW-1185">Reference proteome</keyword>
<dbReference type="AlphaFoldDB" id="A0A841J1S5"/>
<dbReference type="EMBL" id="JACIJP010000005">
    <property type="protein sequence ID" value="MBB6125129.1"/>
    <property type="molecule type" value="Genomic_DNA"/>
</dbReference>
<accession>A0A841J1S5</accession>
<organism evidence="1 2">
    <name type="scientific">Sphingobium subterraneum</name>
    <dbReference type="NCBI Taxonomy" id="627688"/>
    <lineage>
        <taxon>Bacteria</taxon>
        <taxon>Pseudomonadati</taxon>
        <taxon>Pseudomonadota</taxon>
        <taxon>Alphaproteobacteria</taxon>
        <taxon>Sphingomonadales</taxon>
        <taxon>Sphingomonadaceae</taxon>
        <taxon>Sphingobium</taxon>
    </lineage>
</organism>
<protein>
    <recommendedName>
        <fullName evidence="3">RNA-binding protein</fullName>
    </recommendedName>
</protein>